<proteinExistence type="predicted"/>
<evidence type="ECO:0000313" key="2">
    <source>
        <dbReference type="Proteomes" id="UP000290289"/>
    </source>
</evidence>
<protein>
    <submittedName>
        <fullName evidence="1">Uncharacterized protein</fullName>
    </submittedName>
</protein>
<dbReference type="AlphaFoldDB" id="A0A498IUK0"/>
<name>A0A498IUK0_MALDO</name>
<gene>
    <name evidence="1" type="ORF">DVH24_028568</name>
</gene>
<organism evidence="1 2">
    <name type="scientific">Malus domestica</name>
    <name type="common">Apple</name>
    <name type="synonym">Pyrus malus</name>
    <dbReference type="NCBI Taxonomy" id="3750"/>
    <lineage>
        <taxon>Eukaryota</taxon>
        <taxon>Viridiplantae</taxon>
        <taxon>Streptophyta</taxon>
        <taxon>Embryophyta</taxon>
        <taxon>Tracheophyta</taxon>
        <taxon>Spermatophyta</taxon>
        <taxon>Magnoliopsida</taxon>
        <taxon>eudicotyledons</taxon>
        <taxon>Gunneridae</taxon>
        <taxon>Pentapetalae</taxon>
        <taxon>rosids</taxon>
        <taxon>fabids</taxon>
        <taxon>Rosales</taxon>
        <taxon>Rosaceae</taxon>
        <taxon>Amygdaloideae</taxon>
        <taxon>Maleae</taxon>
        <taxon>Malus</taxon>
    </lineage>
</organism>
<dbReference type="EMBL" id="RDQH01000336">
    <property type="protein sequence ID" value="RXH87068.1"/>
    <property type="molecule type" value="Genomic_DNA"/>
</dbReference>
<keyword evidence="2" id="KW-1185">Reference proteome</keyword>
<accession>A0A498IUK0</accession>
<dbReference type="Proteomes" id="UP000290289">
    <property type="component" value="Chromosome 10"/>
</dbReference>
<evidence type="ECO:0000313" key="1">
    <source>
        <dbReference type="EMBL" id="RXH87068.1"/>
    </source>
</evidence>
<comment type="caution">
    <text evidence="1">The sequence shown here is derived from an EMBL/GenBank/DDBJ whole genome shotgun (WGS) entry which is preliminary data.</text>
</comment>
<reference evidence="1 2" key="1">
    <citation type="submission" date="2018-10" db="EMBL/GenBank/DDBJ databases">
        <title>A high-quality apple genome assembly.</title>
        <authorList>
            <person name="Hu J."/>
        </authorList>
    </citation>
    <scope>NUCLEOTIDE SEQUENCE [LARGE SCALE GENOMIC DNA]</scope>
    <source>
        <strain evidence="2">cv. HFTH1</strain>
        <tissue evidence="1">Young leaf</tissue>
    </source>
</reference>
<sequence>MTQDRLNGLAILCIENDEIEDLEYDNIIDNFVSKNARKQFLKGHILSFRTAHQKNSRLALLSSGKRTSHQGGCSNSSCLCNELFLTAEDFLR</sequence>